<evidence type="ECO:0000313" key="2">
    <source>
        <dbReference type="Proteomes" id="UP000590740"/>
    </source>
</evidence>
<dbReference type="RefSeq" id="WP_184339744.1">
    <property type="nucleotide sequence ID" value="NZ_JACHIG010000004.1"/>
</dbReference>
<sequence>MPPTASLLMETKDVTLDAEAVFTRVFRMDFTQPGFAVMVLPAETSSHELRQHMAILKARLSKLHAARWGEGLEYLSLGRFDQQNTTRLHLDGAPERSFLMLGYEPTQVRSEFHIADFTRCAHDLGISPSEFLRLHNPMFSSGAELLRQYLVSLSDWREDRPRIVVINNSMAAQGTFGATHGVLHGATILSPDSQASRVINSTMMAPARFATCDPAMHVQQFLATDEISGQILS</sequence>
<gene>
    <name evidence="1" type="ORF">HNQ65_002416</name>
</gene>
<reference evidence="1 2" key="1">
    <citation type="submission" date="2020-08" db="EMBL/GenBank/DDBJ databases">
        <title>Genomic Encyclopedia of Type Strains, Phase IV (KMG-IV): sequencing the most valuable type-strain genomes for metagenomic binning, comparative biology and taxonomic classification.</title>
        <authorList>
            <person name="Goeker M."/>
        </authorList>
    </citation>
    <scope>NUCLEOTIDE SEQUENCE [LARGE SCALE GENOMIC DNA]</scope>
    <source>
        <strain evidence="1 2">DSM 12252</strain>
    </source>
</reference>
<organism evidence="1 2">
    <name type="scientific">Prosthecobacter vanneervenii</name>
    <dbReference type="NCBI Taxonomy" id="48466"/>
    <lineage>
        <taxon>Bacteria</taxon>
        <taxon>Pseudomonadati</taxon>
        <taxon>Verrucomicrobiota</taxon>
        <taxon>Verrucomicrobiia</taxon>
        <taxon>Verrucomicrobiales</taxon>
        <taxon>Verrucomicrobiaceae</taxon>
        <taxon>Prosthecobacter</taxon>
    </lineage>
</organism>
<keyword evidence="2" id="KW-1185">Reference proteome</keyword>
<protein>
    <submittedName>
        <fullName evidence="1">Uncharacterized protein</fullName>
    </submittedName>
</protein>
<proteinExistence type="predicted"/>
<accession>A0A7W7YAW3</accession>
<name>A0A7W7YAW3_9BACT</name>
<comment type="caution">
    <text evidence="1">The sequence shown here is derived from an EMBL/GenBank/DDBJ whole genome shotgun (WGS) entry which is preliminary data.</text>
</comment>
<dbReference type="AlphaFoldDB" id="A0A7W7YAW3"/>
<dbReference type="EMBL" id="JACHIG010000004">
    <property type="protein sequence ID" value="MBB5032834.1"/>
    <property type="molecule type" value="Genomic_DNA"/>
</dbReference>
<evidence type="ECO:0000313" key="1">
    <source>
        <dbReference type="EMBL" id="MBB5032834.1"/>
    </source>
</evidence>
<dbReference type="Proteomes" id="UP000590740">
    <property type="component" value="Unassembled WGS sequence"/>
</dbReference>